<sequence length="484" mass="55107">MSLIKRIKWPGWIVFILLIGIIMSVFYQSIGTKKVIANNYKIKNSIITTTYSHDVSELPGLNLQTETEVTNKYTMFIGIPTTDSEMVNTPIQKWIEQQKKEFKEDVKQNNNQLGNGDVAHLNIQLDTKNITDEIYSLLFTVNRYTGGTIEQQTIKPFTIDMKQNKILKFTDIINMDDEASKEIQKLIKEEIKKDNDSNFNIMEDLLEETLRRFDDLKWVISEKALTIYFDEYEITGGAEGVIEVEIPFEKLDSYINYSMLMKGQEPKHKEEKKEHGKKELDPNGKYIALTFDDGPYPKVTPRVLEVLLQYEAKATFFMLGKQVEYYPTIAEQVAKAGHEIASHSYSHTDLTKLSSEAIKQEFNETSNKIETATGIKPTLFRPPYGAYNDEVINYANNNGDSIILWSVDSLDWKSLNASAVINTVTRDVTNGSIVLLHDIHESTADALPELLASLRNQGYQFITVSELIALQKEKGVGPHFGKVS</sequence>
<gene>
    <name evidence="5" type="ORF">D5F11_022595</name>
</gene>
<dbReference type="Gene3D" id="3.20.20.370">
    <property type="entry name" value="Glycoside hydrolase/deacetylase"/>
    <property type="match status" value="1"/>
</dbReference>
<dbReference type="Pfam" id="PF11738">
    <property type="entry name" value="DUF3298"/>
    <property type="match status" value="1"/>
</dbReference>
<dbReference type="CDD" id="cd10917">
    <property type="entry name" value="CE4_NodB_like_6s_7s"/>
    <property type="match status" value="1"/>
</dbReference>
<dbReference type="EMBL" id="QYTW02000034">
    <property type="protein sequence ID" value="RST57410.1"/>
    <property type="molecule type" value="Genomic_DNA"/>
</dbReference>
<keyword evidence="3" id="KW-0472">Membrane</keyword>
<dbReference type="OrthoDB" id="9812065at2"/>
<dbReference type="AlphaFoldDB" id="A0A429X2K3"/>
<protein>
    <submittedName>
        <fullName evidence="5">DUF3298 domain-containing protein</fullName>
    </submittedName>
</protein>
<evidence type="ECO:0000259" key="4">
    <source>
        <dbReference type="PROSITE" id="PS51677"/>
    </source>
</evidence>
<feature type="transmembrane region" description="Helical" evidence="3">
    <location>
        <begin position="12"/>
        <end position="30"/>
    </location>
</feature>
<evidence type="ECO:0000313" key="6">
    <source>
        <dbReference type="Proteomes" id="UP000287296"/>
    </source>
</evidence>
<dbReference type="Gene3D" id="3.30.565.40">
    <property type="entry name" value="Fervidobacterium nodosum Rt17-B1 like"/>
    <property type="match status" value="1"/>
</dbReference>
<dbReference type="InterPro" id="IPR002509">
    <property type="entry name" value="NODB_dom"/>
</dbReference>
<dbReference type="PANTHER" id="PTHR10587:SF133">
    <property type="entry name" value="CHITIN DEACETYLASE 1-RELATED"/>
    <property type="match status" value="1"/>
</dbReference>
<dbReference type="Proteomes" id="UP000287296">
    <property type="component" value="Unassembled WGS sequence"/>
</dbReference>
<reference evidence="5 6" key="1">
    <citation type="submission" date="2018-12" db="EMBL/GenBank/DDBJ databases">
        <authorList>
            <person name="Sun L."/>
            <person name="Chen Z."/>
        </authorList>
    </citation>
    <scope>NUCLEOTIDE SEQUENCE [LARGE SCALE GENOMIC DNA]</scope>
    <source>
        <strain evidence="5 6">LMG 29736</strain>
    </source>
</reference>
<feature type="domain" description="NodB homology" evidence="4">
    <location>
        <begin position="285"/>
        <end position="462"/>
    </location>
</feature>
<organism evidence="5 6">
    <name type="scientific">Siminovitchia terrae</name>
    <name type="common">Bacillus terrae</name>
    <dbReference type="NCBI Taxonomy" id="1914933"/>
    <lineage>
        <taxon>Bacteria</taxon>
        <taxon>Bacillati</taxon>
        <taxon>Bacillota</taxon>
        <taxon>Bacilli</taxon>
        <taxon>Bacillales</taxon>
        <taxon>Bacillaceae</taxon>
        <taxon>Siminovitchia</taxon>
    </lineage>
</organism>
<keyword evidence="3" id="KW-1133">Transmembrane helix</keyword>
<dbReference type="InterPro" id="IPR011330">
    <property type="entry name" value="Glyco_hydro/deAcase_b/a-brl"/>
</dbReference>
<dbReference type="GO" id="GO:0016810">
    <property type="term" value="F:hydrolase activity, acting on carbon-nitrogen (but not peptide) bonds"/>
    <property type="evidence" value="ECO:0007669"/>
    <property type="project" value="InterPro"/>
</dbReference>
<dbReference type="GO" id="GO:0046872">
    <property type="term" value="F:metal ion binding"/>
    <property type="evidence" value="ECO:0007669"/>
    <property type="project" value="UniProtKB-KW"/>
</dbReference>
<proteinExistence type="predicted"/>
<dbReference type="InterPro" id="IPR021729">
    <property type="entry name" value="DUF3298"/>
</dbReference>
<dbReference type="Pfam" id="PF01522">
    <property type="entry name" value="Polysacc_deac_1"/>
    <property type="match status" value="1"/>
</dbReference>
<accession>A0A429X2K3</accession>
<evidence type="ECO:0000313" key="5">
    <source>
        <dbReference type="EMBL" id="RST57410.1"/>
    </source>
</evidence>
<dbReference type="GO" id="GO:0005975">
    <property type="term" value="P:carbohydrate metabolic process"/>
    <property type="evidence" value="ECO:0007669"/>
    <property type="project" value="InterPro"/>
</dbReference>
<dbReference type="PROSITE" id="PS51677">
    <property type="entry name" value="NODB"/>
    <property type="match status" value="1"/>
</dbReference>
<dbReference type="PANTHER" id="PTHR10587">
    <property type="entry name" value="GLYCOSYL TRANSFERASE-RELATED"/>
    <property type="match status" value="1"/>
</dbReference>
<keyword evidence="1" id="KW-0479">Metal-binding</keyword>
<keyword evidence="3" id="KW-0812">Transmembrane</keyword>
<dbReference type="InterPro" id="IPR050248">
    <property type="entry name" value="Polysacc_deacetylase_ArnD"/>
</dbReference>
<keyword evidence="2" id="KW-0378">Hydrolase</keyword>
<evidence type="ECO:0000256" key="2">
    <source>
        <dbReference type="ARBA" id="ARBA00022801"/>
    </source>
</evidence>
<dbReference type="RefSeq" id="WP_120118460.1">
    <property type="nucleotide sequence ID" value="NZ_QYTW02000034.1"/>
</dbReference>
<dbReference type="Gene3D" id="3.90.640.20">
    <property type="entry name" value="Heat-shock cognate protein, ATPase"/>
    <property type="match status" value="1"/>
</dbReference>
<dbReference type="GO" id="GO:0016020">
    <property type="term" value="C:membrane"/>
    <property type="evidence" value="ECO:0007669"/>
    <property type="project" value="TreeGrafter"/>
</dbReference>
<name>A0A429X2K3_SIMTE</name>
<dbReference type="SUPFAM" id="SSF88713">
    <property type="entry name" value="Glycoside hydrolase/deacetylase"/>
    <property type="match status" value="1"/>
</dbReference>
<evidence type="ECO:0000256" key="3">
    <source>
        <dbReference type="SAM" id="Phobius"/>
    </source>
</evidence>
<dbReference type="InterPro" id="IPR037126">
    <property type="entry name" value="PdaC/RsiV-like_sf"/>
</dbReference>
<comment type="caution">
    <text evidence="5">The sequence shown here is derived from an EMBL/GenBank/DDBJ whole genome shotgun (WGS) entry which is preliminary data.</text>
</comment>
<evidence type="ECO:0000256" key="1">
    <source>
        <dbReference type="ARBA" id="ARBA00022723"/>
    </source>
</evidence>